<proteinExistence type="predicted"/>
<evidence type="ECO:0000313" key="1">
    <source>
        <dbReference type="EMBL" id="OQD81962.1"/>
    </source>
</evidence>
<dbReference type="InterPro" id="IPR001544">
    <property type="entry name" value="Aminotrans_IV"/>
</dbReference>
<dbReference type="GO" id="GO:0003824">
    <property type="term" value="F:catalytic activity"/>
    <property type="evidence" value="ECO:0007669"/>
    <property type="project" value="InterPro"/>
</dbReference>
<sequence>MASASSSSKIQPFEIFSSVRFDTDLPDVACRFAQCYPTPHHSPYYLLAYHQDRLIAAARHFLMKKALDWLQRDLESFEQFLDASIPDRSKPWRLRIVVNNNGNCTVEVNPTAAIDIMGLLIPTLHTDPAVPVWKVYVDTQFIIPSGFTTHKTTARDDYTAARLRAGIKSPAETSEVLLVNPNNEVMEGSITTVYFQREHMWITPPLSSGGNAGTTRRYALSQGFCVEQVISRDDLVDGELCWLSNGVLAANYECMTTIGIERYR</sequence>
<dbReference type="InterPro" id="IPR043132">
    <property type="entry name" value="BCAT-like_C"/>
</dbReference>
<dbReference type="EMBL" id="MDYN01000024">
    <property type="protein sequence ID" value="OQD81962.1"/>
    <property type="molecule type" value="Genomic_DNA"/>
</dbReference>
<dbReference type="Gene3D" id="3.30.470.10">
    <property type="match status" value="1"/>
</dbReference>
<comment type="caution">
    <text evidence="1">The sequence shown here is derived from an EMBL/GenBank/DDBJ whole genome shotgun (WGS) entry which is preliminary data.</text>
</comment>
<evidence type="ECO:0008006" key="3">
    <source>
        <dbReference type="Google" id="ProtNLM"/>
    </source>
</evidence>
<dbReference type="STRING" id="416450.A0A1V6PZ18"/>
<dbReference type="InterPro" id="IPR043131">
    <property type="entry name" value="BCAT-like_N"/>
</dbReference>
<evidence type="ECO:0000313" key="2">
    <source>
        <dbReference type="Proteomes" id="UP000191672"/>
    </source>
</evidence>
<gene>
    <name evidence="1" type="ORF">PENANT_c024G11283</name>
</gene>
<reference evidence="2" key="1">
    <citation type="journal article" date="2017" name="Nat. Microbiol.">
        <title>Global analysis of biosynthetic gene clusters reveals vast potential of secondary metabolite production in Penicillium species.</title>
        <authorList>
            <person name="Nielsen J.C."/>
            <person name="Grijseels S."/>
            <person name="Prigent S."/>
            <person name="Ji B."/>
            <person name="Dainat J."/>
            <person name="Nielsen K.F."/>
            <person name="Frisvad J.C."/>
            <person name="Workman M."/>
            <person name="Nielsen J."/>
        </authorList>
    </citation>
    <scope>NUCLEOTIDE SEQUENCE [LARGE SCALE GENOMIC DNA]</scope>
    <source>
        <strain evidence="2">IBT 31811</strain>
    </source>
</reference>
<dbReference type="InterPro" id="IPR036038">
    <property type="entry name" value="Aminotransferase-like"/>
</dbReference>
<dbReference type="Pfam" id="PF01063">
    <property type="entry name" value="Aminotran_4"/>
    <property type="match status" value="1"/>
</dbReference>
<dbReference type="SUPFAM" id="SSF56752">
    <property type="entry name" value="D-aminoacid aminotransferase-like PLP-dependent enzymes"/>
    <property type="match status" value="1"/>
</dbReference>
<dbReference type="Gene3D" id="3.20.10.10">
    <property type="entry name" value="D-amino Acid Aminotransferase, subunit A, domain 2"/>
    <property type="match status" value="1"/>
</dbReference>
<dbReference type="AlphaFoldDB" id="A0A1V6PZ18"/>
<accession>A0A1V6PZ18</accession>
<organism evidence="1 2">
    <name type="scientific">Penicillium antarcticum</name>
    <dbReference type="NCBI Taxonomy" id="416450"/>
    <lineage>
        <taxon>Eukaryota</taxon>
        <taxon>Fungi</taxon>
        <taxon>Dikarya</taxon>
        <taxon>Ascomycota</taxon>
        <taxon>Pezizomycotina</taxon>
        <taxon>Eurotiomycetes</taxon>
        <taxon>Eurotiomycetidae</taxon>
        <taxon>Eurotiales</taxon>
        <taxon>Aspergillaceae</taxon>
        <taxon>Penicillium</taxon>
    </lineage>
</organism>
<keyword evidence="2" id="KW-1185">Reference proteome</keyword>
<name>A0A1V6PZ18_9EURO</name>
<protein>
    <recommendedName>
        <fullName evidence="3">Aminotransferase class IV</fullName>
    </recommendedName>
</protein>
<dbReference type="Proteomes" id="UP000191672">
    <property type="component" value="Unassembled WGS sequence"/>
</dbReference>